<organism evidence="4 5">
    <name type="scientific">Desulfomicrobium norvegicum (strain DSM 1741 / NCIMB 8310)</name>
    <name type="common">Desulfovibrio baculatus (strain Norway 4)</name>
    <name type="synonym">Desulfovibrio desulfuricans (strain Norway 4)</name>
    <dbReference type="NCBI Taxonomy" id="52561"/>
    <lineage>
        <taxon>Bacteria</taxon>
        <taxon>Pseudomonadati</taxon>
        <taxon>Thermodesulfobacteriota</taxon>
        <taxon>Desulfovibrionia</taxon>
        <taxon>Desulfovibrionales</taxon>
        <taxon>Desulfomicrobiaceae</taxon>
        <taxon>Desulfomicrobium</taxon>
    </lineage>
</organism>
<evidence type="ECO:0000313" key="4">
    <source>
        <dbReference type="EMBL" id="SFM17495.1"/>
    </source>
</evidence>
<reference evidence="4 5" key="1">
    <citation type="submission" date="2016-10" db="EMBL/GenBank/DDBJ databases">
        <authorList>
            <person name="Varghese N."/>
            <person name="Submissions S."/>
        </authorList>
    </citation>
    <scope>NUCLEOTIDE SEQUENCE [LARGE SCALE GENOMIC DNA]</scope>
    <source>
        <strain evidence="4 5">DSM 1741</strain>
    </source>
</reference>
<feature type="domain" description="NADPH-dependent FMN reductase-like" evidence="3">
    <location>
        <begin position="4"/>
        <end position="123"/>
    </location>
</feature>
<evidence type="ECO:0000259" key="3">
    <source>
        <dbReference type="Pfam" id="PF03358"/>
    </source>
</evidence>
<evidence type="ECO:0000256" key="1">
    <source>
        <dbReference type="ARBA" id="ARBA00022630"/>
    </source>
</evidence>
<dbReference type="AlphaFoldDB" id="A0A8G2C5X5"/>
<keyword evidence="1" id="KW-0285">Flavoprotein</keyword>
<dbReference type="Gene3D" id="3.40.50.360">
    <property type="match status" value="1"/>
</dbReference>
<name>A0A8G2C5X5_DESNO</name>
<evidence type="ECO:0000256" key="2">
    <source>
        <dbReference type="ARBA" id="ARBA00022643"/>
    </source>
</evidence>
<dbReference type="RefSeq" id="WP_092194256.1">
    <property type="nucleotide sequence ID" value="NZ_FOTO01000018.1"/>
</dbReference>
<keyword evidence="2" id="KW-0288">FMN</keyword>
<dbReference type="InterPro" id="IPR005025">
    <property type="entry name" value="FMN_Rdtase-like_dom"/>
</dbReference>
<evidence type="ECO:0000313" key="5">
    <source>
        <dbReference type="Proteomes" id="UP000199581"/>
    </source>
</evidence>
<dbReference type="InterPro" id="IPR029039">
    <property type="entry name" value="Flavoprotein-like_sf"/>
</dbReference>
<gene>
    <name evidence="4" type="ORF">SAMN05421830_11828</name>
</gene>
<dbReference type="InterPro" id="IPR051796">
    <property type="entry name" value="ISF_SsuE-like"/>
</dbReference>
<sequence length="179" mass="19933">MSKNILILASSPRKGGNSDILCDRFLRGAQEAGHKAETIRVAERQIGFCLGCDHCKRHEGACVQHDDMAEILKKMIEADVIVMATPVYFYTMNAQMKALIDRTYAHYTEIRGKEFYVILTAADSSLDMMTRTVESFRGFFVCLDDAVEKGVLYGVGAWARGDVSKTPAMNLAYEFGRSA</sequence>
<dbReference type="PANTHER" id="PTHR43278">
    <property type="entry name" value="NAD(P)H-DEPENDENT FMN-CONTAINING OXIDOREDUCTASE YWQN-RELATED"/>
    <property type="match status" value="1"/>
</dbReference>
<dbReference type="Pfam" id="PF03358">
    <property type="entry name" value="FMN_red"/>
    <property type="match status" value="1"/>
</dbReference>
<accession>A0A8G2C5X5</accession>
<keyword evidence="5" id="KW-1185">Reference proteome</keyword>
<protein>
    <submittedName>
        <fullName evidence="4">NADPH-dependent FMN reductase</fullName>
    </submittedName>
</protein>
<dbReference type="OrthoDB" id="6398207at2"/>
<dbReference type="PANTHER" id="PTHR43278:SF1">
    <property type="entry name" value="IRON-SULFUR FLAVOPROTEIN MJ1083"/>
    <property type="match status" value="1"/>
</dbReference>
<dbReference type="EMBL" id="FOTO01000018">
    <property type="protein sequence ID" value="SFM17495.1"/>
    <property type="molecule type" value="Genomic_DNA"/>
</dbReference>
<dbReference type="Proteomes" id="UP000199581">
    <property type="component" value="Unassembled WGS sequence"/>
</dbReference>
<dbReference type="SUPFAM" id="SSF52218">
    <property type="entry name" value="Flavoproteins"/>
    <property type="match status" value="1"/>
</dbReference>
<dbReference type="GO" id="GO:0016491">
    <property type="term" value="F:oxidoreductase activity"/>
    <property type="evidence" value="ECO:0007669"/>
    <property type="project" value="InterPro"/>
</dbReference>
<comment type="caution">
    <text evidence="4">The sequence shown here is derived from an EMBL/GenBank/DDBJ whole genome shotgun (WGS) entry which is preliminary data.</text>
</comment>
<proteinExistence type="predicted"/>